<sequence>MRPRRRWQREPVALAQAGRISYPDRPATAPNTVQPRDHPARPATARRLSDVDDDDVSWKACCYDRETGSLRLEAPVGCVVGDAKSGARYVRCYYHGASGATRWSSLGALLEADDSRAVAEHPLLVSRARRAWRRDDESYFGALRRAPRLLDEDGDKKALCAAIRAMLAPALEVNSRLDDDRATTVLAVIRALLPLAVFDQDDDARRALAPAVALAGRAPSGPLAVRACANDATARALVAVFDGLAAKALSVLLRAWRKQRLAPMPLEDLLDAAVRAANSEPPDSRDTAAYLALAAATIGSAAPDHRITEDRVDALMATLERARVVLGTQVVPTKYDLRLALRLEDFAFDGVCKVLVEVGDPRQKSITLHAKELRFEKAWFEDREATKISTDEEATTVRFEFGEELGPAPRGLLWIEYSGVLNNLMCGFYRSTYTNVRGEKKVMASTQFESIDARRCFPCVDEPLRKAKFACALRVPTHMTALSNMPEASSCDHGDGTKTIRFFETPRMSTYLVAFVVGEFDHASALTKNGVLVRCFVPPGKPELGRFSLECAVAALDKYDATFGIRYPLPKADMVAIPEFAAGAMENWGLVTYREVDMLIDLETASSRQKQRVAEVVIHELAHQWFGNLVTMEWWQDLWLNEGFATWMETGIAAELYPDWSLWEQFITDMQGHALSLDALRSSHPIQVPIAKAEEVEQVFDAISYCKGASVVRMVHAVVGRDNFLQGLRAYMREFEYGNATTEDLWVAWDETSGQPVSEMMGLWTKQTGFPLVEVVAWDPPNLSLRQSRFLADGAADDANALWMVPLTYANDDVDVDSSEKLVMMPRKATATLVVVDKTTSWIKLNANQRAPIRVKYPDSMIPELAERAIRRRESSAADRIGLVSDAAALSRAGKLRADLFMEIVFSFQEETDATVVSTVSAEVSAFSKTLRGGGRKTAPLRARFDDLARRKILAPQFEALGWEPRASDAHLTRKLRGELIAALPTFCGSDPAVVAEARRRFASFRENRNSLPSEYQSTVYKLVLANSPNPEATFSDLISLRARLDLNEEKKAVLLGLGAAPTDDLRGKALDFALREVKMQDFFYVAISMHASSVAGRDFAWLHFQRHFDAYKTKVGDSSSSIMDAVIFGACSAFATKEKIDEVEAFFKKNPLPRNERKIAQVLEAARTNANYLDAIVHSPALDWLEKYYHSSSSSSSS</sequence>
<reference evidence="15" key="1">
    <citation type="submission" date="2023-01" db="EMBL/GenBank/DDBJ databases">
        <title>Metagenome sequencing of chrysophaentin producing Chrysophaeum taylorii.</title>
        <authorList>
            <person name="Davison J."/>
            <person name="Bewley C."/>
        </authorList>
    </citation>
    <scope>NUCLEOTIDE SEQUENCE</scope>
    <source>
        <strain evidence="15">NIES-1699</strain>
    </source>
</reference>
<feature type="region of interest" description="Disordered" evidence="11">
    <location>
        <begin position="1"/>
        <end position="49"/>
    </location>
</feature>
<keyword evidence="3" id="KW-0645">Protease</keyword>
<dbReference type="Gene3D" id="2.60.40.1910">
    <property type="match status" value="1"/>
</dbReference>
<comment type="similarity">
    <text evidence="1">Belongs to the peptidase M1 family.</text>
</comment>
<dbReference type="SUPFAM" id="SSF63737">
    <property type="entry name" value="Leukotriene A4 hydrolase N-terminal domain"/>
    <property type="match status" value="1"/>
</dbReference>
<dbReference type="PRINTS" id="PR00756">
    <property type="entry name" value="ALADIPTASE"/>
</dbReference>
<evidence type="ECO:0000313" key="15">
    <source>
        <dbReference type="EMBL" id="KAJ8603591.1"/>
    </source>
</evidence>
<dbReference type="CDD" id="cd09601">
    <property type="entry name" value="M1_APN-Q_like"/>
    <property type="match status" value="1"/>
</dbReference>
<dbReference type="GO" id="GO:0042277">
    <property type="term" value="F:peptide binding"/>
    <property type="evidence" value="ECO:0007669"/>
    <property type="project" value="TreeGrafter"/>
</dbReference>
<organism evidence="15 16">
    <name type="scientific">Chrysophaeum taylorii</name>
    <dbReference type="NCBI Taxonomy" id="2483200"/>
    <lineage>
        <taxon>Eukaryota</taxon>
        <taxon>Sar</taxon>
        <taxon>Stramenopiles</taxon>
        <taxon>Ochrophyta</taxon>
        <taxon>Pelagophyceae</taxon>
        <taxon>Pelagomonadales</taxon>
        <taxon>Pelagomonadaceae</taxon>
        <taxon>Chrysophaeum</taxon>
    </lineage>
</organism>
<dbReference type="Gene3D" id="1.10.390.10">
    <property type="entry name" value="Neutral Protease Domain 2"/>
    <property type="match status" value="1"/>
</dbReference>
<dbReference type="PANTHER" id="PTHR11533">
    <property type="entry name" value="PROTEASE M1 ZINC METALLOPROTEASE"/>
    <property type="match status" value="1"/>
</dbReference>
<evidence type="ECO:0000256" key="11">
    <source>
        <dbReference type="SAM" id="MobiDB-lite"/>
    </source>
</evidence>
<keyword evidence="2" id="KW-0031">Aminopeptidase</keyword>
<dbReference type="InterPro" id="IPR027268">
    <property type="entry name" value="Peptidase_M4/M1_CTD_sf"/>
</dbReference>
<feature type="domain" description="Peptidase M1 membrane alanine aminopeptidase" evidence="12">
    <location>
        <begin position="547"/>
        <end position="764"/>
    </location>
</feature>
<evidence type="ECO:0000256" key="1">
    <source>
        <dbReference type="ARBA" id="ARBA00010136"/>
    </source>
</evidence>
<dbReference type="GO" id="GO:0008270">
    <property type="term" value="F:zinc ion binding"/>
    <property type="evidence" value="ECO:0007669"/>
    <property type="project" value="InterPro"/>
</dbReference>
<name>A0AAD7UEC1_9STRA</name>
<evidence type="ECO:0000256" key="4">
    <source>
        <dbReference type="ARBA" id="ARBA00022723"/>
    </source>
</evidence>
<keyword evidence="4 9" id="KW-0479">Metal-binding</keyword>
<feature type="domain" description="Aminopeptidase N-like N-terminal" evidence="14">
    <location>
        <begin position="331"/>
        <end position="512"/>
    </location>
</feature>
<feature type="active site" description="Proton acceptor" evidence="8">
    <location>
        <position position="620"/>
    </location>
</feature>
<proteinExistence type="inferred from homology"/>
<dbReference type="FunFam" id="1.10.390.10:FF:000001">
    <property type="entry name" value="Aminopeptidase"/>
    <property type="match status" value="1"/>
</dbReference>
<dbReference type="InterPro" id="IPR024571">
    <property type="entry name" value="ERAP1-like_C_dom"/>
</dbReference>
<feature type="binding site" evidence="9">
    <location>
        <position position="623"/>
    </location>
    <ligand>
        <name>Zn(2+)</name>
        <dbReference type="ChEBI" id="CHEBI:29105"/>
        <note>catalytic</note>
    </ligand>
</feature>
<evidence type="ECO:0000259" key="13">
    <source>
        <dbReference type="Pfam" id="PF11838"/>
    </source>
</evidence>
<dbReference type="GO" id="GO:0006508">
    <property type="term" value="P:proteolysis"/>
    <property type="evidence" value="ECO:0007669"/>
    <property type="project" value="UniProtKB-KW"/>
</dbReference>
<dbReference type="Gene3D" id="2.60.40.1730">
    <property type="entry name" value="tricorn interacting facor f3 domain"/>
    <property type="match status" value="1"/>
</dbReference>
<dbReference type="InterPro" id="IPR001930">
    <property type="entry name" value="Peptidase_M1"/>
</dbReference>
<dbReference type="GO" id="GO:0016020">
    <property type="term" value="C:membrane"/>
    <property type="evidence" value="ECO:0007669"/>
    <property type="project" value="TreeGrafter"/>
</dbReference>
<evidence type="ECO:0000256" key="7">
    <source>
        <dbReference type="ARBA" id="ARBA00023049"/>
    </source>
</evidence>
<dbReference type="SUPFAM" id="SSF55486">
    <property type="entry name" value="Metalloproteases ('zincins'), catalytic domain"/>
    <property type="match status" value="1"/>
</dbReference>
<protein>
    <recommendedName>
        <fullName evidence="17">Aminopeptidase</fullName>
    </recommendedName>
</protein>
<keyword evidence="16" id="KW-1185">Reference proteome</keyword>
<dbReference type="FunFam" id="2.60.40.1730:FF:000002">
    <property type="entry name" value="Aminopeptidase"/>
    <property type="match status" value="1"/>
</dbReference>
<keyword evidence="6 9" id="KW-0862">Zinc</keyword>
<evidence type="ECO:0000256" key="9">
    <source>
        <dbReference type="PIRSR" id="PIRSR634016-3"/>
    </source>
</evidence>
<dbReference type="InterPro" id="IPR034016">
    <property type="entry name" value="M1_APN-typ"/>
</dbReference>
<accession>A0AAD7UEC1</accession>
<gene>
    <name evidence="15" type="ORF">CTAYLR_004838</name>
</gene>
<dbReference type="GO" id="GO:0043171">
    <property type="term" value="P:peptide catabolic process"/>
    <property type="evidence" value="ECO:0007669"/>
    <property type="project" value="TreeGrafter"/>
</dbReference>
<keyword evidence="5" id="KW-0378">Hydrolase</keyword>
<evidence type="ECO:0000259" key="12">
    <source>
        <dbReference type="Pfam" id="PF01433"/>
    </source>
</evidence>
<evidence type="ECO:0000259" key="14">
    <source>
        <dbReference type="Pfam" id="PF17900"/>
    </source>
</evidence>
<dbReference type="InterPro" id="IPR042097">
    <property type="entry name" value="Aminopeptidase_N-like_N_sf"/>
</dbReference>
<evidence type="ECO:0000256" key="3">
    <source>
        <dbReference type="ARBA" id="ARBA00022670"/>
    </source>
</evidence>
<dbReference type="InterPro" id="IPR045357">
    <property type="entry name" value="Aminopeptidase_N-like_N"/>
</dbReference>
<evidence type="ECO:0000256" key="10">
    <source>
        <dbReference type="PIRSR" id="PIRSR634016-4"/>
    </source>
</evidence>
<evidence type="ECO:0000256" key="2">
    <source>
        <dbReference type="ARBA" id="ARBA00022438"/>
    </source>
</evidence>
<feature type="domain" description="ERAP1-like C-terminal" evidence="13">
    <location>
        <begin position="842"/>
        <end position="1168"/>
    </location>
</feature>
<feature type="binding site" evidence="9">
    <location>
        <position position="619"/>
    </location>
    <ligand>
        <name>Zn(2+)</name>
        <dbReference type="ChEBI" id="CHEBI:29105"/>
        <note>catalytic</note>
    </ligand>
</feature>
<dbReference type="Pfam" id="PF17900">
    <property type="entry name" value="Peptidase_M1_N"/>
    <property type="match status" value="1"/>
</dbReference>
<feature type="site" description="Transition state stabilizer" evidence="10">
    <location>
        <position position="705"/>
    </location>
</feature>
<dbReference type="InterPro" id="IPR014782">
    <property type="entry name" value="Peptidase_M1_dom"/>
</dbReference>
<dbReference type="EMBL" id="JAQMWT010000348">
    <property type="protein sequence ID" value="KAJ8603591.1"/>
    <property type="molecule type" value="Genomic_DNA"/>
</dbReference>
<evidence type="ECO:0000313" key="16">
    <source>
        <dbReference type="Proteomes" id="UP001230188"/>
    </source>
</evidence>
<dbReference type="GO" id="GO:0005737">
    <property type="term" value="C:cytoplasm"/>
    <property type="evidence" value="ECO:0007669"/>
    <property type="project" value="TreeGrafter"/>
</dbReference>
<evidence type="ECO:0000256" key="5">
    <source>
        <dbReference type="ARBA" id="ARBA00022801"/>
    </source>
</evidence>
<dbReference type="Pfam" id="PF11838">
    <property type="entry name" value="ERAP1_C"/>
    <property type="match status" value="1"/>
</dbReference>
<comment type="cofactor">
    <cofactor evidence="9">
        <name>Zn(2+)</name>
        <dbReference type="ChEBI" id="CHEBI:29105"/>
    </cofactor>
    <text evidence="9">Binds 1 zinc ion per subunit.</text>
</comment>
<dbReference type="InterPro" id="IPR050344">
    <property type="entry name" value="Peptidase_M1_aminopeptidases"/>
</dbReference>
<dbReference type="Gene3D" id="1.25.50.20">
    <property type="match status" value="1"/>
</dbReference>
<evidence type="ECO:0008006" key="17">
    <source>
        <dbReference type="Google" id="ProtNLM"/>
    </source>
</evidence>
<dbReference type="Pfam" id="PF01433">
    <property type="entry name" value="Peptidase_M1"/>
    <property type="match status" value="1"/>
</dbReference>
<comment type="caution">
    <text evidence="15">The sequence shown here is derived from an EMBL/GenBank/DDBJ whole genome shotgun (WGS) entry which is preliminary data.</text>
</comment>
<dbReference type="GO" id="GO:0005615">
    <property type="term" value="C:extracellular space"/>
    <property type="evidence" value="ECO:0007669"/>
    <property type="project" value="TreeGrafter"/>
</dbReference>
<feature type="binding site" evidence="9">
    <location>
        <position position="642"/>
    </location>
    <ligand>
        <name>Zn(2+)</name>
        <dbReference type="ChEBI" id="CHEBI:29105"/>
        <note>catalytic</note>
    </ligand>
</feature>
<dbReference type="Proteomes" id="UP001230188">
    <property type="component" value="Unassembled WGS sequence"/>
</dbReference>
<dbReference type="AlphaFoldDB" id="A0AAD7UEC1"/>
<evidence type="ECO:0000256" key="8">
    <source>
        <dbReference type="PIRSR" id="PIRSR634016-1"/>
    </source>
</evidence>
<dbReference type="GO" id="GO:0070006">
    <property type="term" value="F:metalloaminopeptidase activity"/>
    <property type="evidence" value="ECO:0007669"/>
    <property type="project" value="TreeGrafter"/>
</dbReference>
<evidence type="ECO:0000256" key="6">
    <source>
        <dbReference type="ARBA" id="ARBA00022833"/>
    </source>
</evidence>
<dbReference type="PANTHER" id="PTHR11533:SF174">
    <property type="entry name" value="PUROMYCIN-SENSITIVE AMINOPEPTIDASE-RELATED"/>
    <property type="match status" value="1"/>
</dbReference>
<keyword evidence="7" id="KW-0482">Metalloprotease</keyword>